<dbReference type="InterPro" id="IPR000792">
    <property type="entry name" value="Tscrpt_reg_LuxR_C"/>
</dbReference>
<dbReference type="PROSITE" id="PS50043">
    <property type="entry name" value="HTH_LUXR_2"/>
    <property type="match status" value="1"/>
</dbReference>
<dbReference type="CDD" id="cd17535">
    <property type="entry name" value="REC_NarL-like"/>
    <property type="match status" value="1"/>
</dbReference>
<dbReference type="SMART" id="SM00448">
    <property type="entry name" value="REC"/>
    <property type="match status" value="1"/>
</dbReference>
<proteinExistence type="predicted"/>
<comment type="caution">
    <text evidence="8">The sequence shown here is derived from an EMBL/GenBank/DDBJ whole genome shotgun (WGS) entry which is preliminary data.</text>
</comment>
<evidence type="ECO:0000313" key="8">
    <source>
        <dbReference type="EMBL" id="GDY67998.1"/>
    </source>
</evidence>
<dbReference type="CDD" id="cd06170">
    <property type="entry name" value="LuxR_C_like"/>
    <property type="match status" value="1"/>
</dbReference>
<dbReference type="AlphaFoldDB" id="A0A4D4M849"/>
<dbReference type="SUPFAM" id="SSF46894">
    <property type="entry name" value="C-terminal effector domain of the bipartite response regulators"/>
    <property type="match status" value="1"/>
</dbReference>
<dbReference type="RefSeq" id="WP_197586331.1">
    <property type="nucleotide sequence ID" value="NZ_BAABTN010000010.1"/>
</dbReference>
<evidence type="ECO:0000313" key="11">
    <source>
        <dbReference type="Proteomes" id="UP000302139"/>
    </source>
</evidence>
<keyword evidence="2" id="KW-0805">Transcription regulation</keyword>
<feature type="modified residue" description="4-aspartylphosphate" evidence="5">
    <location>
        <position position="70"/>
    </location>
</feature>
<dbReference type="InterPro" id="IPR016032">
    <property type="entry name" value="Sig_transdc_resp-reg_C-effctor"/>
</dbReference>
<dbReference type="InterPro" id="IPR011006">
    <property type="entry name" value="CheY-like_superfamily"/>
</dbReference>
<dbReference type="Pfam" id="PF00072">
    <property type="entry name" value="Response_reg"/>
    <property type="match status" value="1"/>
</dbReference>
<evidence type="ECO:0000256" key="5">
    <source>
        <dbReference type="PROSITE-ProRule" id="PRU00169"/>
    </source>
</evidence>
<dbReference type="GO" id="GO:0006355">
    <property type="term" value="P:regulation of DNA-templated transcription"/>
    <property type="evidence" value="ECO:0007669"/>
    <property type="project" value="InterPro"/>
</dbReference>
<feature type="domain" description="HTH luxR-type" evidence="6">
    <location>
        <begin position="164"/>
        <end position="229"/>
    </location>
</feature>
<dbReference type="GO" id="GO:0000160">
    <property type="term" value="P:phosphorelay signal transduction system"/>
    <property type="evidence" value="ECO:0007669"/>
    <property type="project" value="InterPro"/>
</dbReference>
<evidence type="ECO:0000256" key="3">
    <source>
        <dbReference type="ARBA" id="ARBA00023125"/>
    </source>
</evidence>
<evidence type="ECO:0000313" key="9">
    <source>
        <dbReference type="EMBL" id="GDY71671.1"/>
    </source>
</evidence>
<dbReference type="GO" id="GO:0003677">
    <property type="term" value="F:DNA binding"/>
    <property type="evidence" value="ECO:0007669"/>
    <property type="project" value="UniProtKB-KW"/>
</dbReference>
<accession>A0A4D4M849</accession>
<evidence type="ECO:0000256" key="1">
    <source>
        <dbReference type="ARBA" id="ARBA00022553"/>
    </source>
</evidence>
<evidence type="ECO:0000256" key="2">
    <source>
        <dbReference type="ARBA" id="ARBA00023015"/>
    </source>
</evidence>
<evidence type="ECO:0000256" key="4">
    <source>
        <dbReference type="ARBA" id="ARBA00023163"/>
    </source>
</evidence>
<dbReference type="InterPro" id="IPR039420">
    <property type="entry name" value="WalR-like"/>
</dbReference>
<evidence type="ECO:0000313" key="10">
    <source>
        <dbReference type="Proteomes" id="UP000299211"/>
    </source>
</evidence>
<dbReference type="Proteomes" id="UP000302139">
    <property type="component" value="Unassembled WGS sequence"/>
</dbReference>
<dbReference type="Proteomes" id="UP000299211">
    <property type="component" value="Unassembled WGS sequence"/>
</dbReference>
<dbReference type="PROSITE" id="PS50110">
    <property type="entry name" value="RESPONSE_REGULATORY"/>
    <property type="match status" value="1"/>
</dbReference>
<dbReference type="PRINTS" id="PR00038">
    <property type="entry name" value="HTHLUXR"/>
</dbReference>
<reference evidence="8 11" key="2">
    <citation type="submission" date="2019-04" db="EMBL/GenBank/DDBJ databases">
        <title>Draft genome sequences of Streptomyces avermitilis NBRC 14893.</title>
        <authorList>
            <person name="Komaki H."/>
            <person name="Tamura T."/>
            <person name="Hosoyama A."/>
        </authorList>
    </citation>
    <scope>NUCLEOTIDE SEQUENCE [LARGE SCALE GENOMIC DNA]</scope>
    <source>
        <strain evidence="8 11">NBRC 14893</strain>
    </source>
</reference>
<dbReference type="InterPro" id="IPR001789">
    <property type="entry name" value="Sig_transdc_resp-reg_receiver"/>
</dbReference>
<sequence length="233" mass="24248">MSDETAEAAQEASGGGGLRIVVVDDHPVFRMGMTALLGSLSGLTVVAEAEDGDAAVVAARTYRPDVVVMDLHLGDRTPSGVAATREILRVRPGTAVLVVTMLDDDDSVFASMRAGARGYLLKGAAPAEIERAVRAVANGEVILGPAVASRAVAYLTGLRSAGAPPVALPELTAREREVLDLVARGLDNLAISRRLVLSPKTVRNHLSNILTKLQAATRAEAIVRARQAGLGES</sequence>
<dbReference type="PANTHER" id="PTHR43214:SF24">
    <property type="entry name" value="TRANSCRIPTIONAL REGULATORY PROTEIN NARL-RELATED"/>
    <property type="match status" value="1"/>
</dbReference>
<evidence type="ECO:0000259" key="7">
    <source>
        <dbReference type="PROSITE" id="PS50110"/>
    </source>
</evidence>
<protein>
    <submittedName>
        <fullName evidence="8">DNA-binding response regulator</fullName>
    </submittedName>
</protein>
<feature type="domain" description="Response regulatory" evidence="7">
    <location>
        <begin position="19"/>
        <end position="137"/>
    </location>
</feature>
<dbReference type="PANTHER" id="PTHR43214">
    <property type="entry name" value="TWO-COMPONENT RESPONSE REGULATOR"/>
    <property type="match status" value="1"/>
</dbReference>
<dbReference type="EMBL" id="BJHY01000001">
    <property type="protein sequence ID" value="GDY71671.1"/>
    <property type="molecule type" value="Genomic_DNA"/>
</dbReference>
<dbReference type="EMBL" id="BJHX01000001">
    <property type="protein sequence ID" value="GDY67998.1"/>
    <property type="molecule type" value="Genomic_DNA"/>
</dbReference>
<keyword evidence="4" id="KW-0804">Transcription</keyword>
<dbReference type="InterPro" id="IPR058245">
    <property type="entry name" value="NreC/VraR/RcsB-like_REC"/>
</dbReference>
<dbReference type="PROSITE" id="PS00622">
    <property type="entry name" value="HTH_LUXR_1"/>
    <property type="match status" value="1"/>
</dbReference>
<organism evidence="8 11">
    <name type="scientific">Streptomyces avermitilis</name>
    <dbReference type="NCBI Taxonomy" id="33903"/>
    <lineage>
        <taxon>Bacteria</taxon>
        <taxon>Bacillati</taxon>
        <taxon>Actinomycetota</taxon>
        <taxon>Actinomycetes</taxon>
        <taxon>Kitasatosporales</taxon>
        <taxon>Streptomycetaceae</taxon>
        <taxon>Streptomyces</taxon>
    </lineage>
</organism>
<dbReference type="SUPFAM" id="SSF52172">
    <property type="entry name" value="CheY-like"/>
    <property type="match status" value="1"/>
</dbReference>
<gene>
    <name evidence="8" type="ORF">SAV14893_073910</name>
    <name evidence="9" type="ORF">SAV31267_011560</name>
</gene>
<name>A0A4D4M849_STRAX</name>
<keyword evidence="1 5" id="KW-0597">Phosphoprotein</keyword>
<dbReference type="Pfam" id="PF00196">
    <property type="entry name" value="GerE"/>
    <property type="match status" value="1"/>
</dbReference>
<keyword evidence="3 8" id="KW-0238">DNA-binding</keyword>
<dbReference type="SMART" id="SM00421">
    <property type="entry name" value="HTH_LUXR"/>
    <property type="match status" value="1"/>
</dbReference>
<evidence type="ECO:0000259" key="6">
    <source>
        <dbReference type="PROSITE" id="PS50043"/>
    </source>
</evidence>
<reference evidence="9 10" key="1">
    <citation type="submission" date="2019-04" db="EMBL/GenBank/DDBJ databases">
        <title>Draft genome sequences of Streptomyces avermitilis ATCC 31267.</title>
        <authorList>
            <person name="Komaki H."/>
            <person name="Tamura T."/>
            <person name="Hosoyama A."/>
        </authorList>
    </citation>
    <scope>NUCLEOTIDE SEQUENCE [LARGE SCALE GENOMIC DNA]</scope>
    <source>
        <strain evidence="9 10">ATCC 31267</strain>
    </source>
</reference>
<dbReference type="Gene3D" id="3.40.50.2300">
    <property type="match status" value="1"/>
</dbReference>